<comment type="similarity">
    <text evidence="8">Belongs to the binding-protein-dependent transport system permease family. LivHM subfamily.</text>
</comment>
<keyword evidence="4 9" id="KW-0812">Transmembrane</keyword>
<proteinExistence type="inferred from homology"/>
<dbReference type="InterPro" id="IPR001851">
    <property type="entry name" value="ABC_transp_permease"/>
</dbReference>
<dbReference type="InterPro" id="IPR052157">
    <property type="entry name" value="BCAA_transport_permease"/>
</dbReference>
<keyword evidence="5" id="KW-0029">Amino-acid transport</keyword>
<keyword evidence="3" id="KW-1003">Cell membrane</keyword>
<feature type="transmembrane region" description="Helical" evidence="9">
    <location>
        <begin position="213"/>
        <end position="232"/>
    </location>
</feature>
<feature type="transmembrane region" description="Helical" evidence="9">
    <location>
        <begin position="263"/>
        <end position="283"/>
    </location>
</feature>
<dbReference type="Proteomes" id="UP001595868">
    <property type="component" value="Unassembled WGS sequence"/>
</dbReference>
<keyword evidence="6 9" id="KW-1133">Transmembrane helix</keyword>
<dbReference type="EMBL" id="JBHSBN010000024">
    <property type="protein sequence ID" value="MFC4109423.1"/>
    <property type="molecule type" value="Genomic_DNA"/>
</dbReference>
<feature type="transmembrane region" description="Helical" evidence="9">
    <location>
        <begin position="63"/>
        <end position="82"/>
    </location>
</feature>
<evidence type="ECO:0000256" key="3">
    <source>
        <dbReference type="ARBA" id="ARBA00022475"/>
    </source>
</evidence>
<evidence type="ECO:0000256" key="7">
    <source>
        <dbReference type="ARBA" id="ARBA00023136"/>
    </source>
</evidence>
<feature type="transmembrane region" description="Helical" evidence="9">
    <location>
        <begin position="186"/>
        <end position="207"/>
    </location>
</feature>
<protein>
    <submittedName>
        <fullName evidence="10">Branched-chain amino acid ABC transporter permease</fullName>
    </submittedName>
</protein>
<reference evidence="11" key="1">
    <citation type="journal article" date="2019" name="Int. J. Syst. Evol. Microbiol.">
        <title>The Global Catalogue of Microorganisms (GCM) 10K type strain sequencing project: providing services to taxonomists for standard genome sequencing and annotation.</title>
        <authorList>
            <consortium name="The Broad Institute Genomics Platform"/>
            <consortium name="The Broad Institute Genome Sequencing Center for Infectious Disease"/>
            <person name="Wu L."/>
            <person name="Ma J."/>
        </authorList>
    </citation>
    <scope>NUCLEOTIDE SEQUENCE [LARGE SCALE GENOMIC DNA]</scope>
    <source>
        <strain evidence="11">2902at01</strain>
    </source>
</reference>
<sequence length="297" mass="29439">MNHLATLLVNGVSLGCLDALIALGFVLVFKATRVVNFAYGSLLLLGAYVIGRTHDGLGFPGAVLLAVAVTAAVALVVGVVVLRPARLADPGTLAILTLGVDIVLATELTRRIGTDLLTTGDPWGARVVTVAGIQVPQTRVAAAAVAVLLIAALLVALTATDWGVGLRASAERPATAALLGIRQSRVAAGAWGLAGGLAATAGLFLVAFPAPGIGAGAGQAALGAAIPAAVLGGLDSTTGALVGGLAVGLTATLAAGYQDQLAFLGRGIGDVAPYLVMLLVLLVRPAGLFGSREVDRV</sequence>
<evidence type="ECO:0000256" key="5">
    <source>
        <dbReference type="ARBA" id="ARBA00022970"/>
    </source>
</evidence>
<gene>
    <name evidence="10" type="ORF">ACFOX0_26270</name>
</gene>
<keyword evidence="11" id="KW-1185">Reference proteome</keyword>
<evidence type="ECO:0000256" key="6">
    <source>
        <dbReference type="ARBA" id="ARBA00022989"/>
    </source>
</evidence>
<evidence type="ECO:0000256" key="2">
    <source>
        <dbReference type="ARBA" id="ARBA00022448"/>
    </source>
</evidence>
<comment type="caution">
    <text evidence="10">The sequence shown here is derived from an EMBL/GenBank/DDBJ whole genome shotgun (WGS) entry which is preliminary data.</text>
</comment>
<comment type="subcellular location">
    <subcellularLocation>
        <location evidence="1">Cell membrane</location>
        <topology evidence="1">Multi-pass membrane protein</topology>
    </subcellularLocation>
</comment>
<evidence type="ECO:0000313" key="11">
    <source>
        <dbReference type="Proteomes" id="UP001595868"/>
    </source>
</evidence>
<evidence type="ECO:0000256" key="4">
    <source>
        <dbReference type="ARBA" id="ARBA00022692"/>
    </source>
</evidence>
<feature type="transmembrane region" description="Helical" evidence="9">
    <location>
        <begin position="34"/>
        <end position="51"/>
    </location>
</feature>
<feature type="transmembrane region" description="Helical" evidence="9">
    <location>
        <begin position="140"/>
        <end position="165"/>
    </location>
</feature>
<evidence type="ECO:0000256" key="1">
    <source>
        <dbReference type="ARBA" id="ARBA00004651"/>
    </source>
</evidence>
<dbReference type="RefSeq" id="WP_377550752.1">
    <property type="nucleotide sequence ID" value="NZ_JBHSBN010000024.1"/>
</dbReference>
<name>A0ABV8KTV1_9ACTN</name>
<dbReference type="PANTHER" id="PTHR11795">
    <property type="entry name" value="BRANCHED-CHAIN AMINO ACID TRANSPORT SYSTEM PERMEASE PROTEIN LIVH"/>
    <property type="match status" value="1"/>
</dbReference>
<dbReference type="PANTHER" id="PTHR11795:SF450">
    <property type="entry name" value="ABC TRANSPORTER PERMEASE PROTEIN"/>
    <property type="match status" value="1"/>
</dbReference>
<feature type="transmembrane region" description="Helical" evidence="9">
    <location>
        <begin position="7"/>
        <end position="28"/>
    </location>
</feature>
<organism evidence="10 11">
    <name type="scientific">Micromonospora zhanjiangensis</name>
    <dbReference type="NCBI Taxonomy" id="1522057"/>
    <lineage>
        <taxon>Bacteria</taxon>
        <taxon>Bacillati</taxon>
        <taxon>Actinomycetota</taxon>
        <taxon>Actinomycetes</taxon>
        <taxon>Micromonosporales</taxon>
        <taxon>Micromonosporaceae</taxon>
        <taxon>Micromonospora</taxon>
    </lineage>
</organism>
<evidence type="ECO:0000256" key="9">
    <source>
        <dbReference type="SAM" id="Phobius"/>
    </source>
</evidence>
<dbReference type="Pfam" id="PF02653">
    <property type="entry name" value="BPD_transp_2"/>
    <property type="match status" value="1"/>
</dbReference>
<accession>A0ABV8KTV1</accession>
<evidence type="ECO:0000256" key="8">
    <source>
        <dbReference type="ARBA" id="ARBA00037998"/>
    </source>
</evidence>
<keyword evidence="7 9" id="KW-0472">Membrane</keyword>
<evidence type="ECO:0000313" key="10">
    <source>
        <dbReference type="EMBL" id="MFC4109423.1"/>
    </source>
</evidence>
<dbReference type="CDD" id="cd06582">
    <property type="entry name" value="TM_PBP1_LivH_like"/>
    <property type="match status" value="1"/>
</dbReference>
<keyword evidence="2" id="KW-0813">Transport</keyword>
<feature type="transmembrane region" description="Helical" evidence="9">
    <location>
        <begin position="239"/>
        <end position="257"/>
    </location>
</feature>